<dbReference type="PROSITE" id="PS51892">
    <property type="entry name" value="SUBTILASE"/>
    <property type="match status" value="1"/>
</dbReference>
<dbReference type="InterPro" id="IPR023827">
    <property type="entry name" value="Peptidase_S8_Asp-AS"/>
</dbReference>
<keyword evidence="3 5" id="KW-0378">Hydrolase</keyword>
<dbReference type="Gene3D" id="3.40.50.200">
    <property type="entry name" value="Peptidase S8/S53 domain"/>
    <property type="match status" value="1"/>
</dbReference>
<evidence type="ECO:0000256" key="2">
    <source>
        <dbReference type="ARBA" id="ARBA00022670"/>
    </source>
</evidence>
<dbReference type="InterPro" id="IPR000209">
    <property type="entry name" value="Peptidase_S8/S53_dom"/>
</dbReference>
<accession>A0ABR0H8G2</accession>
<dbReference type="GeneID" id="87933280"/>
<dbReference type="Proteomes" id="UP001326199">
    <property type="component" value="Unassembled WGS sequence"/>
</dbReference>
<comment type="similarity">
    <text evidence="1 5">Belongs to the peptidase S8 family.</text>
</comment>
<dbReference type="InterPro" id="IPR015500">
    <property type="entry name" value="Peptidase_S8_subtilisin-rel"/>
</dbReference>
<organism evidence="9 10">
    <name type="scientific">Podospora pseudopauciseta</name>
    <dbReference type="NCBI Taxonomy" id="2093780"/>
    <lineage>
        <taxon>Eukaryota</taxon>
        <taxon>Fungi</taxon>
        <taxon>Dikarya</taxon>
        <taxon>Ascomycota</taxon>
        <taxon>Pezizomycotina</taxon>
        <taxon>Sordariomycetes</taxon>
        <taxon>Sordariomycetidae</taxon>
        <taxon>Sordariales</taxon>
        <taxon>Podosporaceae</taxon>
        <taxon>Podospora</taxon>
    </lineage>
</organism>
<keyword evidence="2 5" id="KW-0645">Protease</keyword>
<protein>
    <recommendedName>
        <fullName evidence="11">Peptidase S8/S53 domain-containing protein</fullName>
    </recommendedName>
</protein>
<name>A0ABR0H8G2_9PEZI</name>
<gene>
    <name evidence="9" type="ORF">QC763_503500</name>
</gene>
<feature type="domain" description="DUF7580" evidence="8">
    <location>
        <begin position="262"/>
        <end position="587"/>
    </location>
</feature>
<evidence type="ECO:0008006" key="11">
    <source>
        <dbReference type="Google" id="ProtNLM"/>
    </source>
</evidence>
<feature type="active site" description="Charge relay system" evidence="5">
    <location>
        <position position="737"/>
    </location>
</feature>
<feature type="domain" description="Peptidase S8/S53" evidence="7">
    <location>
        <begin position="678"/>
        <end position="899"/>
    </location>
</feature>
<feature type="active site" description="Charge relay system" evidence="5">
    <location>
        <position position="684"/>
    </location>
</feature>
<dbReference type="PRINTS" id="PR00723">
    <property type="entry name" value="SUBTILISIN"/>
</dbReference>
<reference evidence="9 10" key="1">
    <citation type="journal article" date="2023" name="bioRxiv">
        <title>High-quality genome assemblies of four members of thePodospora anserinaspecies complex.</title>
        <authorList>
            <person name="Ament-Velasquez S.L."/>
            <person name="Vogan A.A."/>
            <person name="Wallerman O."/>
            <person name="Hartmann F."/>
            <person name="Gautier V."/>
            <person name="Silar P."/>
            <person name="Giraud T."/>
            <person name="Johannesson H."/>
        </authorList>
    </citation>
    <scope>NUCLEOTIDE SEQUENCE [LARGE SCALE GENOMIC DNA]</scope>
    <source>
        <strain evidence="9 10">CBS 411.78</strain>
    </source>
</reference>
<keyword evidence="10" id="KW-1185">Reference proteome</keyword>
<dbReference type="Pfam" id="PF00082">
    <property type="entry name" value="Peptidase_S8"/>
    <property type="match status" value="1"/>
</dbReference>
<dbReference type="InterPro" id="IPR036852">
    <property type="entry name" value="Peptidase_S8/S53_dom_sf"/>
</dbReference>
<dbReference type="InterPro" id="IPR050131">
    <property type="entry name" value="Peptidase_S8_subtilisin-like"/>
</dbReference>
<evidence type="ECO:0000259" key="7">
    <source>
        <dbReference type="Pfam" id="PF00082"/>
    </source>
</evidence>
<dbReference type="CDD" id="cd00306">
    <property type="entry name" value="Peptidases_S8_S53"/>
    <property type="match status" value="1"/>
</dbReference>
<evidence type="ECO:0000256" key="5">
    <source>
        <dbReference type="PROSITE-ProRule" id="PRU01240"/>
    </source>
</evidence>
<evidence type="ECO:0000259" key="8">
    <source>
        <dbReference type="Pfam" id="PF24476"/>
    </source>
</evidence>
<dbReference type="InterPro" id="IPR056002">
    <property type="entry name" value="DUF7580"/>
</dbReference>
<feature type="active site" description="Charge relay system" evidence="5">
    <location>
        <position position="887"/>
    </location>
</feature>
<dbReference type="SUPFAM" id="SSF52743">
    <property type="entry name" value="Subtilisin-like"/>
    <property type="match status" value="1"/>
</dbReference>
<dbReference type="PANTHER" id="PTHR43806">
    <property type="entry name" value="PEPTIDASE S8"/>
    <property type="match status" value="1"/>
</dbReference>
<dbReference type="RefSeq" id="XP_062764165.1">
    <property type="nucleotide sequence ID" value="XM_062912937.1"/>
</dbReference>
<evidence type="ECO:0000313" key="9">
    <source>
        <dbReference type="EMBL" id="KAK4664199.1"/>
    </source>
</evidence>
<proteinExistence type="inferred from homology"/>
<evidence type="ECO:0000256" key="3">
    <source>
        <dbReference type="ARBA" id="ARBA00022801"/>
    </source>
</evidence>
<sequence length="975" mass="109775">MMDRQYLNTTSEERQRFDSSVQERRILDVVQPLFATNLPWKLEADSDHGNGLAEQINAQTAKEMFLHELVTAGLYLRELKSALSVRSFRLCLETSSDLLAFLETLVCNDILGQPRPGDTSGADNTPGIHKDKPPENEPVQVAGVPLVLDLVAKWLFQIPEPKPIALGRTEQPTVHPHDDIGALQDLCDVKKYPKLEMLGRILQESGDRACHKLINFHQRMANFQEGVRKAWHLNKCLANLRKTAPTKRFRPPAAQRIPRTKWENMTPRDLSSRLFEKLYSSVCQNQDHQVKLQLNGFDMDGFLAPPIHFNLFLPSCPTNDLWQKCQCRAIVPRKVNSLPEDVEMIVDLCEDIRALNENHHLPTVLAVHFEVVEPGHRYYLWHDTKYQLDTPQHFQDAKPTISLDYLICSGFLTDIPEGGVFGMNDKAVLALSLSRCFLHLWGTNWLKDPWTAGNIHFLAQSDEIWNPHHPFIHCSLDNSSPTSSTEATISLFSFAKLLLEIETGTRIDVDPSSVTQDEFEDTIVSILDSRGDRFGRREYNAAVDGCFHIFALVNKQSNEAGGVVDELDMMRKAIYDAIVEPLEQNFNLIPNPSKALYVKKLHLERKRGTYGVATFQPEYHQPTRKRGSTDSTMFFDGEIVRTVDERVDRAAKFFDSMDRFHAQFIQPRITKSNGLRPVKIAILDTGIEVDNSSLQGVLDNIKDSRKASGFRDWRRGSIRAVQSFVTSPGDERDVVGHGTHVAWLALKTALNVEVYIAKVSAGKQFDDNTAVAKAIHWAMDQEVDIMVMSFGSAYIDKGVSDAIDRAVTTRPHPTLVFAAASNSGLNSRPTFPATHDKVIGVYSLDGYGNDNGGLNPSRQPGGTYFGTLGVGIEMLWNNKKEARSGSSYAAPIAAGIAANCLVWLEHMLKKGYFSQDQYMWLRTIEGMRYMLRKQAMGSNGDRVGILSLAPWVLWRRDLTDVEVCTILKEGMPLFR</sequence>
<dbReference type="PROSITE" id="PS00136">
    <property type="entry name" value="SUBTILASE_ASP"/>
    <property type="match status" value="1"/>
</dbReference>
<feature type="region of interest" description="Disordered" evidence="6">
    <location>
        <begin position="113"/>
        <end position="136"/>
    </location>
</feature>
<evidence type="ECO:0000256" key="4">
    <source>
        <dbReference type="ARBA" id="ARBA00022825"/>
    </source>
</evidence>
<dbReference type="PANTHER" id="PTHR43806:SF11">
    <property type="entry name" value="CEREVISIN-RELATED"/>
    <property type="match status" value="1"/>
</dbReference>
<evidence type="ECO:0000256" key="1">
    <source>
        <dbReference type="ARBA" id="ARBA00011073"/>
    </source>
</evidence>
<evidence type="ECO:0000313" key="10">
    <source>
        <dbReference type="Proteomes" id="UP001326199"/>
    </source>
</evidence>
<evidence type="ECO:0000256" key="6">
    <source>
        <dbReference type="SAM" id="MobiDB-lite"/>
    </source>
</evidence>
<dbReference type="EMBL" id="JAFFHB010000007">
    <property type="protein sequence ID" value="KAK4664199.1"/>
    <property type="molecule type" value="Genomic_DNA"/>
</dbReference>
<dbReference type="Pfam" id="PF24476">
    <property type="entry name" value="DUF7580"/>
    <property type="match status" value="1"/>
</dbReference>
<comment type="caution">
    <text evidence="9">The sequence shown here is derived from an EMBL/GenBank/DDBJ whole genome shotgun (WGS) entry which is preliminary data.</text>
</comment>
<keyword evidence="4 5" id="KW-0720">Serine protease</keyword>